<dbReference type="EMBL" id="JAGIZQ010000001">
    <property type="protein sequence ID" value="KAH6649623.1"/>
    <property type="molecule type" value="Genomic_DNA"/>
</dbReference>
<keyword evidence="2" id="KW-1185">Reference proteome</keyword>
<reference evidence="1 2" key="1">
    <citation type="journal article" date="2021" name="Nat. Commun.">
        <title>Genetic determinants of endophytism in the Arabidopsis root mycobiome.</title>
        <authorList>
            <person name="Mesny F."/>
            <person name="Miyauchi S."/>
            <person name="Thiergart T."/>
            <person name="Pickel B."/>
            <person name="Atanasova L."/>
            <person name="Karlsson M."/>
            <person name="Huettel B."/>
            <person name="Barry K.W."/>
            <person name="Haridas S."/>
            <person name="Chen C."/>
            <person name="Bauer D."/>
            <person name="Andreopoulos W."/>
            <person name="Pangilinan J."/>
            <person name="LaButti K."/>
            <person name="Riley R."/>
            <person name="Lipzen A."/>
            <person name="Clum A."/>
            <person name="Drula E."/>
            <person name="Henrissat B."/>
            <person name="Kohler A."/>
            <person name="Grigoriev I.V."/>
            <person name="Martin F.M."/>
            <person name="Hacquard S."/>
        </authorList>
    </citation>
    <scope>NUCLEOTIDE SEQUENCE [LARGE SCALE GENOMIC DNA]</scope>
    <source>
        <strain evidence="1 2">MPI-SDFR-AT-0079</strain>
    </source>
</reference>
<evidence type="ECO:0000313" key="2">
    <source>
        <dbReference type="Proteomes" id="UP000724584"/>
    </source>
</evidence>
<gene>
    <name evidence="1" type="ORF">F5144DRAFT_11287</name>
</gene>
<accession>A0ACB7PKJ2</accession>
<comment type="caution">
    <text evidence="1">The sequence shown here is derived from an EMBL/GenBank/DDBJ whole genome shotgun (WGS) entry which is preliminary data.</text>
</comment>
<organism evidence="1 2">
    <name type="scientific">Chaetomium tenue</name>
    <dbReference type="NCBI Taxonomy" id="1854479"/>
    <lineage>
        <taxon>Eukaryota</taxon>
        <taxon>Fungi</taxon>
        <taxon>Dikarya</taxon>
        <taxon>Ascomycota</taxon>
        <taxon>Pezizomycotina</taxon>
        <taxon>Sordariomycetes</taxon>
        <taxon>Sordariomycetidae</taxon>
        <taxon>Sordariales</taxon>
        <taxon>Chaetomiaceae</taxon>
        <taxon>Chaetomium</taxon>
    </lineage>
</organism>
<protein>
    <submittedName>
        <fullName evidence="1">Uncharacterized protein</fullName>
    </submittedName>
</protein>
<sequence length="712" mass="72918">MASSGLPSGAFLTTLNGRRCTAVPRVAAASTRVSSVTAVATTSSSTSSSISSTTTAVAVIPSKGLAAAPAADIDAGTEAAEQSSTSTTSPFLVATTTISPGSVRIAQAQGSESGSLASPPSPSPDALPASDATSQPFAAVADITPSQASVEQSSQADASVTAPAVAETPAASSESTPAESPPPDLPLGPVATPLLTTIESPPTPTDAIVADSTGSTSADAEASAIPNSNNNAVQSTVAVAGGVIGGVVAISVLAFFIWWWRRRTQRKRRSTLLTPLDVVPSYDRDEKGGYVISRGSIGPTPVAVKVKAALGHNYKKIRGHIRNRTAPSVNLDRGTSQFMDPAMRHSRSSSGIIGAEPTTTDRLKDWWSGLGKKFNRRNSSAQAKPPGVTQEKKVSSSQPDFLTLLNMDDGELDREAQRRRDSIARVNGRANSSDNFLGGLNLSFGNDNPFSDANAIAHTSAKPAPLAVNQANAANPFSDANAITNPAPTVPKPTTYVADIRRSRSNSTTAGRQPSTLYNYTNANRDSAGSLRSMATATTTNQRNKFRSDPFDLERPELLAGGNNNNSSRPVIPSSRTSSTAATAGSTPSPSPFPSQPDPQRGPSQAAQPMMMMAPARVRTRAESFSSRYSKFSKYSSGVSAMSADDRGTTSMDWSDPGPDVGPAAAGRWGGGAGGVSGGGVNGGGESGNGRGNGGRLNGGSLGSLGSVGKAM</sequence>
<evidence type="ECO:0000313" key="1">
    <source>
        <dbReference type="EMBL" id="KAH6649623.1"/>
    </source>
</evidence>
<dbReference type="Proteomes" id="UP000724584">
    <property type="component" value="Unassembled WGS sequence"/>
</dbReference>
<name>A0ACB7PKJ2_9PEZI</name>
<proteinExistence type="predicted"/>